<dbReference type="EMBL" id="DS016814">
    <property type="protein sequence ID" value="KOB88032.1"/>
    <property type="molecule type" value="Genomic_DNA"/>
</dbReference>
<reference evidence="2" key="2">
    <citation type="submission" date="2006-09" db="EMBL/GenBank/DDBJ databases">
        <title>The genome sequence of Plasmodium falciparum Dd2.</title>
        <authorList>
            <consortium name="The Broad Institute Genome Sequencing Platform"/>
            <person name="Birren B."/>
            <person name="Lander E."/>
            <person name="Galagan J."/>
            <person name="Nusbaum C."/>
            <person name="Devon K."/>
            <person name="Henn M."/>
            <person name="Jaffe D."/>
            <person name="Butler J."/>
            <person name="Alvarez P."/>
            <person name="Gnerre S."/>
            <person name="Grabherr M."/>
            <person name="Kleber M."/>
            <person name="Mauceli E."/>
            <person name="Brockman W."/>
            <person name="MacCallum I.A."/>
            <person name="Rounsley S."/>
            <person name="Young S."/>
            <person name="LaButti K."/>
            <person name="Pushparaj V."/>
            <person name="DeCaprio D."/>
            <person name="Crawford M."/>
            <person name="Koehrsen M."/>
            <person name="Engels R."/>
            <person name="Montgomery P."/>
            <person name="Pearson M."/>
            <person name="Howarth C."/>
            <person name="Larson L."/>
            <person name="Luoma S."/>
            <person name="White J."/>
            <person name="Kodira C."/>
            <person name="Zeng Q."/>
            <person name="O'Leary S."/>
            <person name="Yandava C."/>
            <person name="Alvarado L."/>
            <person name="Wirth D."/>
            <person name="Volkman S."/>
            <person name="Hartl D."/>
        </authorList>
    </citation>
    <scope>NUCLEOTIDE SEQUENCE [LARGE SCALE GENOMIC DNA]</scope>
</reference>
<sequence>MGYYIQGIVKSAGDTYEDTLRGSNFNNEFIDLLSTRDICDTIKNYITSEQIKCAISYDVLKY</sequence>
<dbReference type="AlphaFoldDB" id="A0A0L7M592"/>
<name>A0A0L7M592_PLAF4</name>
<reference evidence="2" key="1">
    <citation type="submission" date="2006-09" db="EMBL/GenBank/DDBJ databases">
        <title>Annotation of Plasmodium falciparum Dd2.</title>
        <authorList>
            <consortium name="The Broad Institute Genome Sequencing Platform"/>
            <person name="Volkman S.K."/>
            <person name="Neafsey D.E."/>
            <person name="Dash A.P."/>
            <person name="Chitnis C.E."/>
            <person name="Hartl D.L."/>
            <person name="Young S.K."/>
            <person name="Zeng Q."/>
            <person name="Koehrsen M."/>
            <person name="Alvarado L."/>
            <person name="Berlin A."/>
            <person name="Borenstein D."/>
            <person name="Chapman S.B."/>
            <person name="Chen Z."/>
            <person name="Engels R."/>
            <person name="Freedman E."/>
            <person name="Gellesch M."/>
            <person name="Goldberg J."/>
            <person name="Griggs A."/>
            <person name="Gujja S."/>
            <person name="Heilman E.R."/>
            <person name="Heiman D.I."/>
            <person name="Howarth C."/>
            <person name="Jen D."/>
            <person name="Larson L."/>
            <person name="Mehta T."/>
            <person name="Neiman D."/>
            <person name="Park D."/>
            <person name="Pearson M."/>
            <person name="Roberts A."/>
            <person name="Saif S."/>
            <person name="Shea T."/>
            <person name="Shenoy N."/>
            <person name="Sisk P."/>
            <person name="Stolte C."/>
            <person name="Sykes S."/>
            <person name="Walk T."/>
            <person name="White J."/>
            <person name="Yandava C."/>
            <person name="Haas B."/>
            <person name="Henn M.R."/>
            <person name="Nusbaum C."/>
            <person name="Birren B."/>
        </authorList>
    </citation>
    <scope>NUCLEOTIDE SEQUENCE [LARGE SCALE GENOMIC DNA]</scope>
</reference>
<evidence type="ECO:0000313" key="1">
    <source>
        <dbReference type="EMBL" id="KOB88032.1"/>
    </source>
</evidence>
<evidence type="ECO:0000313" key="2">
    <source>
        <dbReference type="Proteomes" id="UP000054282"/>
    </source>
</evidence>
<organism evidence="1 2">
    <name type="scientific">Plasmodium falciparum (isolate Dd2)</name>
    <dbReference type="NCBI Taxonomy" id="57267"/>
    <lineage>
        <taxon>Eukaryota</taxon>
        <taxon>Sar</taxon>
        <taxon>Alveolata</taxon>
        <taxon>Apicomplexa</taxon>
        <taxon>Aconoidasida</taxon>
        <taxon>Haemosporida</taxon>
        <taxon>Plasmodiidae</taxon>
        <taxon>Plasmodium</taxon>
        <taxon>Plasmodium (Laverania)</taxon>
    </lineage>
</organism>
<dbReference type="Proteomes" id="UP000054282">
    <property type="component" value="Unassembled WGS sequence"/>
</dbReference>
<accession>A0A0L7M592</accession>
<gene>
    <name evidence="1" type="ORF">PFDG_04526</name>
</gene>
<dbReference type="KEGG" id="pfd:PFDG_04526"/>
<protein>
    <submittedName>
        <fullName evidence="1">Uncharacterized protein</fullName>
    </submittedName>
</protein>
<proteinExistence type="predicted"/>